<evidence type="ECO:0000313" key="1">
    <source>
        <dbReference type="EMBL" id="KAA8587319.1"/>
    </source>
</evidence>
<keyword evidence="2" id="KW-1185">Reference proteome</keyword>
<protein>
    <submittedName>
        <fullName evidence="1">Uncharacterized protein</fullName>
    </submittedName>
</protein>
<accession>A0A5J5D1G2</accession>
<reference evidence="1 2" key="1">
    <citation type="submission" date="2019-08" db="EMBL/GenBank/DDBJ databases">
        <title>A chromosome-level genome assembly, high-density linkage maps, and genome scans reveal the genomic architecture of hybrid incompatibilities underlying speciation via character displacement in darters (Percidae: Etheostominae).</title>
        <authorList>
            <person name="Moran R.L."/>
            <person name="Catchen J.M."/>
            <person name="Fuller R.C."/>
        </authorList>
    </citation>
    <scope>NUCLEOTIDE SEQUENCE [LARGE SCALE GENOMIC DNA]</scope>
    <source>
        <strain evidence="1">EspeVRDwgs_2016</strain>
        <tissue evidence="1">Muscle</tissue>
    </source>
</reference>
<dbReference type="EMBL" id="VOFY01000012">
    <property type="protein sequence ID" value="KAA8587319.1"/>
    <property type="molecule type" value="Genomic_DNA"/>
</dbReference>
<dbReference type="Proteomes" id="UP000327493">
    <property type="component" value="Chromosome 12"/>
</dbReference>
<dbReference type="AlphaFoldDB" id="A0A5J5D1G2"/>
<sequence>MVSDTGHNWKQYRQEDSIGGSINIMVFSRETHEVMECRAVLRGSIYPVETDGVIMSGTVMQTAWFSTNCSSRRSLASSASFLWSGTPAGGSDSGWRPTDVLIPLTLWVWTAAAAVCCTG</sequence>
<name>A0A5J5D1G2_9PERO</name>
<proteinExistence type="predicted"/>
<organism evidence="1 2">
    <name type="scientific">Etheostoma spectabile</name>
    <name type="common">orangethroat darter</name>
    <dbReference type="NCBI Taxonomy" id="54343"/>
    <lineage>
        <taxon>Eukaryota</taxon>
        <taxon>Metazoa</taxon>
        <taxon>Chordata</taxon>
        <taxon>Craniata</taxon>
        <taxon>Vertebrata</taxon>
        <taxon>Euteleostomi</taxon>
        <taxon>Actinopterygii</taxon>
        <taxon>Neopterygii</taxon>
        <taxon>Teleostei</taxon>
        <taxon>Neoteleostei</taxon>
        <taxon>Acanthomorphata</taxon>
        <taxon>Eupercaria</taxon>
        <taxon>Perciformes</taxon>
        <taxon>Percoidei</taxon>
        <taxon>Percidae</taxon>
        <taxon>Etheostomatinae</taxon>
        <taxon>Etheostoma</taxon>
    </lineage>
</organism>
<gene>
    <name evidence="1" type="ORF">FQN60_016181</name>
</gene>
<comment type="caution">
    <text evidence="1">The sequence shown here is derived from an EMBL/GenBank/DDBJ whole genome shotgun (WGS) entry which is preliminary data.</text>
</comment>
<evidence type="ECO:0000313" key="2">
    <source>
        <dbReference type="Proteomes" id="UP000327493"/>
    </source>
</evidence>